<protein>
    <submittedName>
        <fullName evidence="9">Acyltransferase domain-containing protein</fullName>
    </submittedName>
</protein>
<dbReference type="InterPro" id="IPR016039">
    <property type="entry name" value="Thiolase-like"/>
</dbReference>
<evidence type="ECO:0000259" key="8">
    <source>
        <dbReference type="PROSITE" id="PS52004"/>
    </source>
</evidence>
<dbReference type="InterPro" id="IPR014031">
    <property type="entry name" value="Ketoacyl_synth_C"/>
</dbReference>
<dbReference type="PANTHER" id="PTHR43775:SF37">
    <property type="entry name" value="SI:DKEY-61P9.11"/>
    <property type="match status" value="1"/>
</dbReference>
<dbReference type="Pfam" id="PF00109">
    <property type="entry name" value="ketoacyl-synt"/>
    <property type="match status" value="1"/>
</dbReference>
<proteinExistence type="predicted"/>
<feature type="domain" description="Ketosynthase family 3 (KS3)" evidence="8">
    <location>
        <begin position="3"/>
        <end position="434"/>
    </location>
</feature>
<gene>
    <name evidence="9" type="ORF">H9Y04_11975</name>
</gene>
<dbReference type="Proteomes" id="UP000642284">
    <property type="component" value="Unassembled WGS sequence"/>
</dbReference>
<evidence type="ECO:0000256" key="6">
    <source>
        <dbReference type="SAM" id="MobiDB-lite"/>
    </source>
</evidence>
<dbReference type="GO" id="GO:0016746">
    <property type="term" value="F:acyltransferase activity"/>
    <property type="evidence" value="ECO:0007669"/>
    <property type="project" value="UniProtKB-KW"/>
</dbReference>
<dbReference type="SMART" id="SM00825">
    <property type="entry name" value="PKS_KS"/>
    <property type="match status" value="1"/>
</dbReference>
<dbReference type="PROSITE" id="PS50075">
    <property type="entry name" value="CARRIER"/>
    <property type="match status" value="1"/>
</dbReference>
<keyword evidence="3" id="KW-0808">Transferase</keyword>
<keyword evidence="1" id="KW-0596">Phosphopantetheine</keyword>
<name>A0ABR7SCR9_9ACTN</name>
<dbReference type="Gene3D" id="1.10.1200.10">
    <property type="entry name" value="ACP-like"/>
    <property type="match status" value="1"/>
</dbReference>
<evidence type="ECO:0000313" key="9">
    <source>
        <dbReference type="EMBL" id="MBC9713286.1"/>
    </source>
</evidence>
<dbReference type="SMART" id="SM00827">
    <property type="entry name" value="PKS_AT"/>
    <property type="match status" value="1"/>
</dbReference>
<keyword evidence="10" id="KW-1185">Reference proteome</keyword>
<feature type="region of interest" description="Disordered" evidence="6">
    <location>
        <begin position="1004"/>
        <end position="1024"/>
    </location>
</feature>
<reference evidence="9 10" key="1">
    <citation type="submission" date="2020-08" db="EMBL/GenBank/DDBJ databases">
        <title>Genemic of Streptomyces polyaspartic.</title>
        <authorList>
            <person name="Liu W."/>
        </authorList>
    </citation>
    <scope>NUCLEOTIDE SEQUENCE [LARGE SCALE GENOMIC DNA]</scope>
    <source>
        <strain evidence="9 10">TRM66268-LWL</strain>
    </source>
</reference>
<evidence type="ECO:0000259" key="7">
    <source>
        <dbReference type="PROSITE" id="PS50075"/>
    </source>
</evidence>
<dbReference type="Pfam" id="PF16197">
    <property type="entry name" value="KAsynt_C_assoc"/>
    <property type="match status" value="1"/>
</dbReference>
<evidence type="ECO:0000256" key="4">
    <source>
        <dbReference type="ARBA" id="ARBA00023194"/>
    </source>
</evidence>
<dbReference type="InterPro" id="IPR036736">
    <property type="entry name" value="ACP-like_sf"/>
</dbReference>
<dbReference type="PROSITE" id="PS00012">
    <property type="entry name" value="PHOSPHOPANTETHEINE"/>
    <property type="match status" value="1"/>
</dbReference>
<dbReference type="Pfam" id="PF00698">
    <property type="entry name" value="Acyl_transf_1"/>
    <property type="match status" value="1"/>
</dbReference>
<dbReference type="PROSITE" id="PS00606">
    <property type="entry name" value="KS3_1"/>
    <property type="match status" value="1"/>
</dbReference>
<evidence type="ECO:0000256" key="1">
    <source>
        <dbReference type="ARBA" id="ARBA00022450"/>
    </source>
</evidence>
<dbReference type="InterPro" id="IPR018201">
    <property type="entry name" value="Ketoacyl_synth_AS"/>
</dbReference>
<dbReference type="EMBL" id="JACTVJ010000005">
    <property type="protein sequence ID" value="MBC9713286.1"/>
    <property type="molecule type" value="Genomic_DNA"/>
</dbReference>
<keyword evidence="4" id="KW-0045">Antibiotic biosynthesis</keyword>
<dbReference type="InterPro" id="IPR016036">
    <property type="entry name" value="Malonyl_transacylase_ACP-bd"/>
</dbReference>
<dbReference type="PANTHER" id="PTHR43775">
    <property type="entry name" value="FATTY ACID SYNTHASE"/>
    <property type="match status" value="1"/>
</dbReference>
<dbReference type="CDD" id="cd00833">
    <property type="entry name" value="PKS"/>
    <property type="match status" value="1"/>
</dbReference>
<feature type="domain" description="Carrier" evidence="7">
    <location>
        <begin position="904"/>
        <end position="979"/>
    </location>
</feature>
<dbReference type="InterPro" id="IPR014030">
    <property type="entry name" value="Ketoacyl_synth_N"/>
</dbReference>
<dbReference type="InterPro" id="IPR006162">
    <property type="entry name" value="Ppantetheine_attach_site"/>
</dbReference>
<dbReference type="Pfam" id="PF00550">
    <property type="entry name" value="PP-binding"/>
    <property type="match status" value="1"/>
</dbReference>
<feature type="compositionally biased region" description="Pro residues" evidence="6">
    <location>
        <begin position="1011"/>
        <end position="1021"/>
    </location>
</feature>
<accession>A0ABR7SCR9</accession>
<dbReference type="InterPro" id="IPR001227">
    <property type="entry name" value="Ac_transferase_dom_sf"/>
</dbReference>
<dbReference type="InterPro" id="IPR050091">
    <property type="entry name" value="PKS_NRPS_Biosynth_Enz"/>
</dbReference>
<feature type="region of interest" description="Disordered" evidence="6">
    <location>
        <begin position="437"/>
        <end position="456"/>
    </location>
</feature>
<dbReference type="Gene3D" id="3.30.70.3290">
    <property type="match status" value="1"/>
</dbReference>
<comment type="caution">
    <text evidence="9">The sequence shown here is derived from an EMBL/GenBank/DDBJ whole genome shotgun (WGS) entry which is preliminary data.</text>
</comment>
<dbReference type="InterPro" id="IPR014043">
    <property type="entry name" value="Acyl_transferase_dom"/>
</dbReference>
<keyword evidence="5 9" id="KW-0012">Acyltransferase</keyword>
<dbReference type="InterPro" id="IPR032821">
    <property type="entry name" value="PKS_assoc"/>
</dbReference>
<dbReference type="SUPFAM" id="SSF47336">
    <property type="entry name" value="ACP-like"/>
    <property type="match status" value="1"/>
</dbReference>
<dbReference type="InterPro" id="IPR020841">
    <property type="entry name" value="PKS_Beta-ketoAc_synthase_dom"/>
</dbReference>
<dbReference type="RefSeq" id="WP_187813714.1">
    <property type="nucleotide sequence ID" value="NZ_JACTVJ010000005.1"/>
</dbReference>
<dbReference type="SUPFAM" id="SSF52151">
    <property type="entry name" value="FabD/lysophospholipase-like"/>
    <property type="match status" value="1"/>
</dbReference>
<dbReference type="SUPFAM" id="SSF55048">
    <property type="entry name" value="Probable ACP-binding domain of malonyl-CoA ACP transacylase"/>
    <property type="match status" value="1"/>
</dbReference>
<sequence>MTDRRVAVVGMALRFPGADSPEVYWRDIAAGVTRVRKFTEAEFAAAGIPEETYREPEFTGASALLHGIDGFDAAFFRMSGREATVTDPQQRLFLECAWHALEDAGYAGTGARVGVYASVGYRLYSLHSYLAQNIDTDRWAEDWTATKQIQVGNYPDFTANRAAFRLGLDGPAVNVATACSSALVSVHLACQALLAGDAELMVVGSAALHLPQITGHRHVRGSTLSPTGAVRAFDAEADGTVGGNGVAAVVLKPLERARADGDTVHAVILGSAVTNDGADKAGFAAPGVAGQRDAVLGALESAGVTAESIGYLEAHGTGTLKGDPIEFTALTEAFRRHTGRKGFCALGSTKPAIGHLDSAAGLAGLIKAILVLRHGVVPPLVNYTRPNPRLALEDSPFVLPRATMPWPLAPSAPRRAGVHSIGMGGTNAHVILEEAPPAPRREQHSPSGEQDAVPGLLPLSARDPKALEEYARSFHTALIRDPGLDPADLLTTTALGRGHFEHRLVVTGSGTRGLAEGLEAFLAGRPADALYRTGVVNGEVGPVFLFSGQGGAVPGMAAALAERFPVVAETLDLCARIHRDETGEEDFLARLVAGEGPGRWDTAFAQPALFAFQMAQARLWRRLGVRPAAVAGHSVGEYAALCVAGALSLEDGMRLLCRRGRLMQDTEPGAMLAVFAPYDRVRALLDALDGSVELAVSNGPAHHVLAGRPEAVAAARARLTDVPCEELPVDRAFHSALLAPVLDELRTVVEKSELRALDVEFVSGLDGRVRAPGWRPDADYLVRQARHTADFGAVLRALADRSVLLELGPGAPLTGMARRALPEVPCLPTQGRARGVTGLWAAVAGLHCAGAELDWDALLAGCGGRRIPLPTYPFHHRSYWTGTPPAPVPQKEMFSVDSSTAQDSTVLARVRELAARQLGFDLAEVTPAGTYVGLGADSLQLIGMLRQLEAEFGVRIAIREILEEAGTPELTARLIAERRERPVPAPRAEVITPAKTEPAVSTATATAAPVTPAPPVTPPQDPAAGTWATRAEIAELTRQVNLLAETQAAMLTQLSEAVALLGAGRAAE</sequence>
<keyword evidence="2" id="KW-0597">Phosphoprotein</keyword>
<evidence type="ECO:0000256" key="3">
    <source>
        <dbReference type="ARBA" id="ARBA00022679"/>
    </source>
</evidence>
<evidence type="ECO:0000313" key="10">
    <source>
        <dbReference type="Proteomes" id="UP000642284"/>
    </source>
</evidence>
<dbReference type="Gene3D" id="3.40.366.10">
    <property type="entry name" value="Malonyl-Coenzyme A Acyl Carrier Protein, domain 2"/>
    <property type="match status" value="1"/>
</dbReference>
<dbReference type="PROSITE" id="PS52004">
    <property type="entry name" value="KS3_2"/>
    <property type="match status" value="1"/>
</dbReference>
<dbReference type="SUPFAM" id="SSF53901">
    <property type="entry name" value="Thiolase-like"/>
    <property type="match status" value="1"/>
</dbReference>
<evidence type="ECO:0000256" key="5">
    <source>
        <dbReference type="ARBA" id="ARBA00023315"/>
    </source>
</evidence>
<dbReference type="Pfam" id="PF02801">
    <property type="entry name" value="Ketoacyl-synt_C"/>
    <property type="match status" value="1"/>
</dbReference>
<dbReference type="Gene3D" id="3.40.47.10">
    <property type="match status" value="1"/>
</dbReference>
<dbReference type="InterPro" id="IPR016035">
    <property type="entry name" value="Acyl_Trfase/lysoPLipase"/>
</dbReference>
<evidence type="ECO:0000256" key="2">
    <source>
        <dbReference type="ARBA" id="ARBA00022553"/>
    </source>
</evidence>
<organism evidence="9 10">
    <name type="scientific">Streptomyces polyasparticus</name>
    <dbReference type="NCBI Taxonomy" id="2767826"/>
    <lineage>
        <taxon>Bacteria</taxon>
        <taxon>Bacillati</taxon>
        <taxon>Actinomycetota</taxon>
        <taxon>Actinomycetes</taxon>
        <taxon>Kitasatosporales</taxon>
        <taxon>Streptomycetaceae</taxon>
        <taxon>Streptomyces</taxon>
    </lineage>
</organism>
<dbReference type="InterPro" id="IPR009081">
    <property type="entry name" value="PP-bd_ACP"/>
</dbReference>